<evidence type="ECO:0000256" key="2">
    <source>
        <dbReference type="ARBA" id="ARBA00022737"/>
    </source>
</evidence>
<dbReference type="Proteomes" id="UP000663870">
    <property type="component" value="Unassembled WGS sequence"/>
</dbReference>
<dbReference type="EMBL" id="CAJNOL010002249">
    <property type="protein sequence ID" value="CAF1480262.1"/>
    <property type="molecule type" value="Genomic_DNA"/>
</dbReference>
<evidence type="ECO:0000256" key="5">
    <source>
        <dbReference type="PROSITE-ProRule" id="PRU00175"/>
    </source>
</evidence>
<dbReference type="EMBL" id="CAJNOH010001333">
    <property type="protein sequence ID" value="CAF1205450.1"/>
    <property type="molecule type" value="Genomic_DNA"/>
</dbReference>
<accession>A0A814X1J3</accession>
<dbReference type="InterPro" id="IPR027370">
    <property type="entry name" value="Znf-RING_euk"/>
</dbReference>
<dbReference type="PROSITE" id="PS51125">
    <property type="entry name" value="NHL"/>
    <property type="match status" value="1"/>
</dbReference>
<keyword evidence="2" id="KW-0677">Repeat</keyword>
<dbReference type="GO" id="GO:0061630">
    <property type="term" value="F:ubiquitin protein ligase activity"/>
    <property type="evidence" value="ECO:0007669"/>
    <property type="project" value="TreeGrafter"/>
</dbReference>
<dbReference type="SMART" id="SM00184">
    <property type="entry name" value="RING"/>
    <property type="match status" value="1"/>
</dbReference>
<dbReference type="PANTHER" id="PTHR24104:SF25">
    <property type="entry name" value="PROTEIN LIN-41"/>
    <property type="match status" value="1"/>
</dbReference>
<protein>
    <recommendedName>
        <fullName evidence="8">RING-type domain-containing protein</fullName>
    </recommendedName>
</protein>
<organism evidence="9 11">
    <name type="scientific">Rotaria sordida</name>
    <dbReference type="NCBI Taxonomy" id="392033"/>
    <lineage>
        <taxon>Eukaryota</taxon>
        <taxon>Metazoa</taxon>
        <taxon>Spiralia</taxon>
        <taxon>Gnathifera</taxon>
        <taxon>Rotifera</taxon>
        <taxon>Eurotatoria</taxon>
        <taxon>Bdelloidea</taxon>
        <taxon>Philodinida</taxon>
        <taxon>Philodinidae</taxon>
        <taxon>Rotaria</taxon>
    </lineage>
</organism>
<dbReference type="GO" id="GO:0043161">
    <property type="term" value="P:proteasome-mediated ubiquitin-dependent protein catabolic process"/>
    <property type="evidence" value="ECO:0007669"/>
    <property type="project" value="TreeGrafter"/>
</dbReference>
<dbReference type="InterPro" id="IPR013083">
    <property type="entry name" value="Znf_RING/FYVE/PHD"/>
</dbReference>
<dbReference type="PROSITE" id="PS50089">
    <property type="entry name" value="ZF_RING_2"/>
    <property type="match status" value="1"/>
</dbReference>
<keyword evidence="12" id="KW-1185">Reference proteome</keyword>
<evidence type="ECO:0000313" key="12">
    <source>
        <dbReference type="Proteomes" id="UP000663870"/>
    </source>
</evidence>
<name>A0A814X1J3_9BILA</name>
<dbReference type="GO" id="GO:0008270">
    <property type="term" value="F:zinc ion binding"/>
    <property type="evidence" value="ECO:0007669"/>
    <property type="project" value="UniProtKB-KW"/>
</dbReference>
<dbReference type="GO" id="GO:0000209">
    <property type="term" value="P:protein polyubiquitination"/>
    <property type="evidence" value="ECO:0007669"/>
    <property type="project" value="TreeGrafter"/>
</dbReference>
<keyword evidence="1" id="KW-0479">Metal-binding</keyword>
<feature type="coiled-coil region" evidence="7">
    <location>
        <begin position="136"/>
        <end position="170"/>
    </location>
</feature>
<comment type="caution">
    <text evidence="9">The sequence shown here is derived from an EMBL/GenBank/DDBJ whole genome shotgun (WGS) entry which is preliminary data.</text>
</comment>
<keyword evidence="7" id="KW-0175">Coiled coil</keyword>
<dbReference type="InterPro" id="IPR011042">
    <property type="entry name" value="6-blade_b-propeller_TolB-like"/>
</dbReference>
<dbReference type="InterPro" id="IPR050952">
    <property type="entry name" value="TRIM-NHL_E3_ligases"/>
</dbReference>
<reference evidence="9" key="1">
    <citation type="submission" date="2021-02" db="EMBL/GenBank/DDBJ databases">
        <authorList>
            <person name="Nowell W R."/>
        </authorList>
    </citation>
    <scope>NUCLEOTIDE SEQUENCE</scope>
</reference>
<feature type="repeat" description="NHL" evidence="6">
    <location>
        <begin position="430"/>
        <end position="460"/>
    </location>
</feature>
<dbReference type="SUPFAM" id="SSF57850">
    <property type="entry name" value="RING/U-box"/>
    <property type="match status" value="1"/>
</dbReference>
<keyword evidence="4" id="KW-0862">Zinc</keyword>
<sequence length="710" mass="82838">MSSFQQSDDDYEAVTRIFDTNSLFQCPLCKNDFQDPRILCSNGHTFCLNCIQNILPDDGILKCPICKEIRRFTSVKEIGQLTKNSTLQILKRAEHHRIAQIGICELCNKKPAYGRCFHCRSLACFKCMNEHEQSIADEQIKEYSELIKIRDNLNEKISQWDKKLTESKENIRKTIQIDAEKQIKEIQDHEQILYNQLDDLYQSYLLTKNIKLQKLKFDIEKESYELDCIDPKSCSISDRIRLNQYWTNLQRKFDDQSIDFIYNTNSSSIHQSYLGELHLKTINQEIEYLQRQKFNTSDNQHSLIPFHHSSARKQMITPEQNLNQLSKLNYENENNSYNTIKFSTLRNHSQHDDYQIKQGSEYAIRKLIRNRQQQKSNTNINMKLLNEIDQQQIEDNTPLTPRMPIAPIHLDNYNKKARQILIGLNEADKFLAPKAIAMTDTNQLLITDTKKHRIIIYDLNLKTMNSIKGFLFPDGLCLAMEHYVIITDRHRISKYDWLHGKMISFIGSKKQGCTRSSFSWPKGITIDNNYVYVCDSYNSRMVVLTHQMRYENEWIIMRGTKKLDPQYTSISNSQLYVTAWQRIKPESCAYNAGCIIVYSTDGTIQRFIDTDAQSYLNLSVPEGIVCDSSNQLILADRYTSKILAMNNNNNDNQQSVIHFHGDKMKSPHYVCFSNDQNTMIVSDIGNNTIQFYEKRINTPAALSTSDEKKQ</sequence>
<evidence type="ECO:0000256" key="7">
    <source>
        <dbReference type="SAM" id="Coils"/>
    </source>
</evidence>
<evidence type="ECO:0000256" key="6">
    <source>
        <dbReference type="PROSITE-ProRule" id="PRU00504"/>
    </source>
</evidence>
<feature type="domain" description="RING-type" evidence="8">
    <location>
        <begin position="26"/>
        <end position="67"/>
    </location>
</feature>
<proteinExistence type="predicted"/>
<evidence type="ECO:0000256" key="3">
    <source>
        <dbReference type="ARBA" id="ARBA00022771"/>
    </source>
</evidence>
<dbReference type="AlphaFoldDB" id="A0A814X1J3"/>
<dbReference type="Proteomes" id="UP000663854">
    <property type="component" value="Unassembled WGS sequence"/>
</dbReference>
<dbReference type="InterPro" id="IPR001258">
    <property type="entry name" value="NHL_repeat"/>
</dbReference>
<evidence type="ECO:0000259" key="8">
    <source>
        <dbReference type="PROSITE" id="PS50089"/>
    </source>
</evidence>
<dbReference type="CDD" id="cd05819">
    <property type="entry name" value="NHL"/>
    <property type="match status" value="1"/>
</dbReference>
<dbReference type="SUPFAM" id="SSF101898">
    <property type="entry name" value="NHL repeat"/>
    <property type="match status" value="1"/>
</dbReference>
<dbReference type="PANTHER" id="PTHR24104">
    <property type="entry name" value="E3 UBIQUITIN-PROTEIN LIGASE NHLRC1-RELATED"/>
    <property type="match status" value="1"/>
</dbReference>
<dbReference type="InterPro" id="IPR001841">
    <property type="entry name" value="Znf_RING"/>
</dbReference>
<evidence type="ECO:0000313" key="10">
    <source>
        <dbReference type="EMBL" id="CAF1480262.1"/>
    </source>
</evidence>
<dbReference type="Gene3D" id="2.120.10.30">
    <property type="entry name" value="TolB, C-terminal domain"/>
    <property type="match status" value="2"/>
</dbReference>
<evidence type="ECO:0000256" key="1">
    <source>
        <dbReference type="ARBA" id="ARBA00022723"/>
    </source>
</evidence>
<evidence type="ECO:0000313" key="9">
    <source>
        <dbReference type="EMBL" id="CAF1205450.1"/>
    </source>
</evidence>
<dbReference type="Gene3D" id="3.30.40.10">
    <property type="entry name" value="Zinc/RING finger domain, C3HC4 (zinc finger)"/>
    <property type="match status" value="1"/>
</dbReference>
<gene>
    <name evidence="10" type="ORF">JXQ802_LOCUS39261</name>
    <name evidence="9" type="ORF">PYM288_LOCUS25102</name>
</gene>
<evidence type="ECO:0000256" key="4">
    <source>
        <dbReference type="ARBA" id="ARBA00022833"/>
    </source>
</evidence>
<dbReference type="Pfam" id="PF13445">
    <property type="entry name" value="zf-RING_UBOX"/>
    <property type="match status" value="1"/>
</dbReference>
<keyword evidence="3 5" id="KW-0863">Zinc-finger</keyword>
<evidence type="ECO:0000313" key="11">
    <source>
        <dbReference type="Proteomes" id="UP000663854"/>
    </source>
</evidence>